<dbReference type="EMBL" id="VAHF01000006">
    <property type="protein sequence ID" value="TXG59359.1"/>
    <property type="molecule type" value="Genomic_DNA"/>
</dbReference>
<dbReference type="PANTHER" id="PTHR34686:SF1">
    <property type="entry name" value="MATERNAL EFFECT EMBRYO ARREST 59"/>
    <property type="match status" value="1"/>
</dbReference>
<organism evidence="2 3">
    <name type="scientific">Acer yangbiense</name>
    <dbReference type="NCBI Taxonomy" id="1000413"/>
    <lineage>
        <taxon>Eukaryota</taxon>
        <taxon>Viridiplantae</taxon>
        <taxon>Streptophyta</taxon>
        <taxon>Embryophyta</taxon>
        <taxon>Tracheophyta</taxon>
        <taxon>Spermatophyta</taxon>
        <taxon>Magnoliopsida</taxon>
        <taxon>eudicotyledons</taxon>
        <taxon>Gunneridae</taxon>
        <taxon>Pentapetalae</taxon>
        <taxon>rosids</taxon>
        <taxon>malvids</taxon>
        <taxon>Sapindales</taxon>
        <taxon>Sapindaceae</taxon>
        <taxon>Hippocastanoideae</taxon>
        <taxon>Acereae</taxon>
        <taxon>Acer</taxon>
    </lineage>
</organism>
<gene>
    <name evidence="2" type="ORF">EZV62_013932</name>
</gene>
<dbReference type="PANTHER" id="PTHR34686">
    <property type="entry name" value="MATERNAL EFFECT EMBRYO ARREST PROTEIN"/>
    <property type="match status" value="1"/>
</dbReference>
<keyword evidence="3" id="KW-1185">Reference proteome</keyword>
<feature type="region of interest" description="Disordered" evidence="1">
    <location>
        <begin position="34"/>
        <end position="72"/>
    </location>
</feature>
<sequence>MVGQWMVTKPSWSDEILDVDQHLMIANQIRSKYESMASKRPTKPNRSELDHQSATANNPSTDDMSTTTKQNIPQLDGSSQYFGSLYVAHALTNNIISRLTEADLGFIFFQ</sequence>
<reference evidence="3" key="1">
    <citation type="journal article" date="2019" name="Gigascience">
        <title>De novo genome assembly of the endangered Acer yangbiense, a plant species with extremely small populations endemic to Yunnan Province, China.</title>
        <authorList>
            <person name="Yang J."/>
            <person name="Wariss H.M."/>
            <person name="Tao L."/>
            <person name="Zhang R."/>
            <person name="Yun Q."/>
            <person name="Hollingsworth P."/>
            <person name="Dao Z."/>
            <person name="Luo G."/>
            <person name="Guo H."/>
            <person name="Ma Y."/>
            <person name="Sun W."/>
        </authorList>
    </citation>
    <scope>NUCLEOTIDE SEQUENCE [LARGE SCALE GENOMIC DNA]</scope>
    <source>
        <strain evidence="3">cv. Malutang</strain>
    </source>
</reference>
<dbReference type="AlphaFoldDB" id="A0A5C7HRF8"/>
<proteinExistence type="predicted"/>
<name>A0A5C7HRF8_9ROSI</name>
<evidence type="ECO:0000313" key="2">
    <source>
        <dbReference type="EMBL" id="TXG59359.1"/>
    </source>
</evidence>
<dbReference type="Proteomes" id="UP000323000">
    <property type="component" value="Chromosome 6"/>
</dbReference>
<accession>A0A5C7HRF8</accession>
<protein>
    <submittedName>
        <fullName evidence="2">Uncharacterized protein</fullName>
    </submittedName>
</protein>
<feature type="compositionally biased region" description="Polar residues" evidence="1">
    <location>
        <begin position="52"/>
        <end position="72"/>
    </location>
</feature>
<evidence type="ECO:0000313" key="3">
    <source>
        <dbReference type="Proteomes" id="UP000323000"/>
    </source>
</evidence>
<comment type="caution">
    <text evidence="2">The sequence shown here is derived from an EMBL/GenBank/DDBJ whole genome shotgun (WGS) entry which is preliminary data.</text>
</comment>
<dbReference type="OrthoDB" id="1615585at2759"/>
<evidence type="ECO:0000256" key="1">
    <source>
        <dbReference type="SAM" id="MobiDB-lite"/>
    </source>
</evidence>